<name>A0A7W7T573_9PSEU</name>
<feature type="compositionally biased region" description="Basic and acidic residues" evidence="1">
    <location>
        <begin position="261"/>
        <end position="273"/>
    </location>
</feature>
<comment type="caution">
    <text evidence="2">The sequence shown here is derived from an EMBL/GenBank/DDBJ whole genome shotgun (WGS) entry which is preliminary data.</text>
</comment>
<gene>
    <name evidence="2" type="ORF">F4559_004115</name>
</gene>
<dbReference type="EMBL" id="JACHJS010000001">
    <property type="protein sequence ID" value="MBB4966756.1"/>
    <property type="molecule type" value="Genomic_DNA"/>
</dbReference>
<evidence type="ECO:0000256" key="1">
    <source>
        <dbReference type="SAM" id="MobiDB-lite"/>
    </source>
</evidence>
<sequence length="306" mass="33537">MRVHQSGPSRSTGDLVPGQSWDANHRLVGQALLTGGRQVAHRRYHYQADDSLVAIHDSAGPSRNYRVDPLGRVTGVDGPGWRERYAYDAAGDVTASDTAHAGTLVRTSGDARYEHDAQGRVVPRQRKRLSANPIPGTTGGTPTTASSRSPHRTAPTGPTGTTRWGTAWSDALGLTESRDIEFLDPGDINFSQRSVTRNDYAMRNGQWDRNRSPVHVMEIDGQLVSYDDRRLDAAREAGVPVGVQRVDPTAPHPESTTGKTWAEKFQERFRDPLTRLNGEPVPDTGPNERPTALPPGCGGGRRRRRR</sequence>
<feature type="region of interest" description="Disordered" evidence="1">
    <location>
        <begin position="244"/>
        <end position="306"/>
    </location>
</feature>
<reference evidence="2 3" key="1">
    <citation type="submission" date="2020-08" db="EMBL/GenBank/DDBJ databases">
        <title>Sequencing the genomes of 1000 actinobacteria strains.</title>
        <authorList>
            <person name="Klenk H.-P."/>
        </authorList>
    </citation>
    <scope>NUCLEOTIDE SEQUENCE [LARGE SCALE GENOMIC DNA]</scope>
    <source>
        <strain evidence="2 3">DSM 45084</strain>
    </source>
</reference>
<evidence type="ECO:0000313" key="2">
    <source>
        <dbReference type="EMBL" id="MBB4966756.1"/>
    </source>
</evidence>
<feature type="compositionally biased region" description="Low complexity" evidence="1">
    <location>
        <begin position="133"/>
        <end position="144"/>
    </location>
</feature>
<dbReference type="RefSeq" id="WP_184670993.1">
    <property type="nucleotide sequence ID" value="NZ_BAABAI010000022.1"/>
</dbReference>
<organism evidence="2 3">
    <name type="scientific">Saccharothrix violaceirubra</name>
    <dbReference type="NCBI Taxonomy" id="413306"/>
    <lineage>
        <taxon>Bacteria</taxon>
        <taxon>Bacillati</taxon>
        <taxon>Actinomycetota</taxon>
        <taxon>Actinomycetes</taxon>
        <taxon>Pseudonocardiales</taxon>
        <taxon>Pseudonocardiaceae</taxon>
        <taxon>Saccharothrix</taxon>
    </lineage>
</organism>
<dbReference type="Gene3D" id="2.180.10.10">
    <property type="entry name" value="RHS repeat-associated core"/>
    <property type="match status" value="1"/>
</dbReference>
<evidence type="ECO:0000313" key="3">
    <source>
        <dbReference type="Proteomes" id="UP000542674"/>
    </source>
</evidence>
<accession>A0A7W7T573</accession>
<dbReference type="AlphaFoldDB" id="A0A7W7T573"/>
<dbReference type="InterPro" id="IPR006530">
    <property type="entry name" value="YD"/>
</dbReference>
<feature type="region of interest" description="Disordered" evidence="1">
    <location>
        <begin position="114"/>
        <end position="165"/>
    </location>
</feature>
<keyword evidence="3" id="KW-1185">Reference proteome</keyword>
<dbReference type="NCBIfam" id="TIGR01643">
    <property type="entry name" value="YD_repeat_2x"/>
    <property type="match status" value="1"/>
</dbReference>
<proteinExistence type="predicted"/>
<protein>
    <submittedName>
        <fullName evidence="2">YD repeat-containing protein</fullName>
    </submittedName>
</protein>
<feature type="compositionally biased region" description="Low complexity" evidence="1">
    <location>
        <begin position="152"/>
        <end position="165"/>
    </location>
</feature>
<dbReference type="Proteomes" id="UP000542674">
    <property type="component" value="Unassembled WGS sequence"/>
</dbReference>